<keyword evidence="4 9" id="KW-0269">Exonuclease</keyword>
<dbReference type="CDD" id="cd06141">
    <property type="entry name" value="WRN_exo"/>
    <property type="match status" value="1"/>
</dbReference>
<dbReference type="Pfam" id="PF01612">
    <property type="entry name" value="DNA_pol_A_exo1"/>
    <property type="match status" value="1"/>
</dbReference>
<evidence type="ECO:0000256" key="5">
    <source>
        <dbReference type="ARBA" id="ARBA00022842"/>
    </source>
</evidence>
<organism evidence="9 10">
    <name type="scientific">Ekhidna lutea</name>
    <dbReference type="NCBI Taxonomy" id="447679"/>
    <lineage>
        <taxon>Bacteria</taxon>
        <taxon>Pseudomonadati</taxon>
        <taxon>Bacteroidota</taxon>
        <taxon>Cytophagia</taxon>
        <taxon>Cytophagales</taxon>
        <taxon>Reichenbachiellaceae</taxon>
        <taxon>Ekhidna</taxon>
    </lineage>
</organism>
<evidence type="ECO:0000259" key="8">
    <source>
        <dbReference type="SMART" id="SM00474"/>
    </source>
</evidence>
<dbReference type="EMBL" id="FZPD01000002">
    <property type="protein sequence ID" value="SNS82959.1"/>
    <property type="molecule type" value="Genomic_DNA"/>
</dbReference>
<dbReference type="OrthoDB" id="9793333at2"/>
<dbReference type="PANTHER" id="PTHR13620:SF109">
    <property type="entry name" value="3'-5' EXONUCLEASE"/>
    <property type="match status" value="1"/>
</dbReference>
<keyword evidence="2" id="KW-0479">Metal-binding</keyword>
<dbReference type="Gene3D" id="3.30.420.10">
    <property type="entry name" value="Ribonuclease H-like superfamily/Ribonuclease H"/>
    <property type="match status" value="1"/>
</dbReference>
<protein>
    <recommendedName>
        <fullName evidence="6">3'-5' exonuclease</fullName>
    </recommendedName>
    <alternativeName>
        <fullName evidence="7">Werner Syndrome-like exonuclease</fullName>
    </alternativeName>
</protein>
<evidence type="ECO:0000256" key="4">
    <source>
        <dbReference type="ARBA" id="ARBA00022839"/>
    </source>
</evidence>
<name>A0A239HNM6_EKHLU</name>
<keyword evidence="5" id="KW-0460">Magnesium</keyword>
<dbReference type="GO" id="GO:0003676">
    <property type="term" value="F:nucleic acid binding"/>
    <property type="evidence" value="ECO:0007669"/>
    <property type="project" value="InterPro"/>
</dbReference>
<accession>A0A239HNM6</accession>
<dbReference type="GO" id="GO:0046872">
    <property type="term" value="F:metal ion binding"/>
    <property type="evidence" value="ECO:0007669"/>
    <property type="project" value="UniProtKB-KW"/>
</dbReference>
<keyword evidence="3" id="KW-0378">Hydrolase</keyword>
<dbReference type="GO" id="GO:0006139">
    <property type="term" value="P:nucleobase-containing compound metabolic process"/>
    <property type="evidence" value="ECO:0007669"/>
    <property type="project" value="InterPro"/>
</dbReference>
<dbReference type="SUPFAM" id="SSF53098">
    <property type="entry name" value="Ribonuclease H-like"/>
    <property type="match status" value="1"/>
</dbReference>
<dbReference type="RefSeq" id="WP_144017349.1">
    <property type="nucleotide sequence ID" value="NZ_FZPD01000002.1"/>
</dbReference>
<dbReference type="InterPro" id="IPR002562">
    <property type="entry name" value="3'-5'_exonuclease_dom"/>
</dbReference>
<sequence>MNSRFAEHITKEDMRALPLLAFEGKIHVIDTKEECIKAVDELRKFDVLGFDTEKKPTFVKGEYNHTAMVQLSTMEDAYLFRLNNMGYPTSLFDFMADPSILKLGISIDDDLKDLIRARKFKPKNFTDLNDVVRELGVKHMGVKKLAAVFLESRISKNQQVSNWEAETLSPPQQKYAATDAWICLAIHEEMKRKGYI</sequence>
<feature type="domain" description="3'-5' exonuclease" evidence="8">
    <location>
        <begin position="26"/>
        <end position="195"/>
    </location>
</feature>
<evidence type="ECO:0000313" key="10">
    <source>
        <dbReference type="Proteomes" id="UP000198393"/>
    </source>
</evidence>
<dbReference type="InterPro" id="IPR012337">
    <property type="entry name" value="RNaseH-like_sf"/>
</dbReference>
<gene>
    <name evidence="9" type="ORF">SAMN05421640_1417</name>
</gene>
<evidence type="ECO:0000256" key="2">
    <source>
        <dbReference type="ARBA" id="ARBA00022723"/>
    </source>
</evidence>
<dbReference type="GO" id="GO:0008408">
    <property type="term" value="F:3'-5' exonuclease activity"/>
    <property type="evidence" value="ECO:0007669"/>
    <property type="project" value="InterPro"/>
</dbReference>
<dbReference type="InterPro" id="IPR051132">
    <property type="entry name" value="3-5_Exonuclease_domain"/>
</dbReference>
<evidence type="ECO:0000313" key="9">
    <source>
        <dbReference type="EMBL" id="SNS82959.1"/>
    </source>
</evidence>
<evidence type="ECO:0000256" key="6">
    <source>
        <dbReference type="ARBA" id="ARBA00040531"/>
    </source>
</evidence>
<dbReference type="InterPro" id="IPR036397">
    <property type="entry name" value="RNaseH_sf"/>
</dbReference>
<keyword evidence="10" id="KW-1185">Reference proteome</keyword>
<dbReference type="SMART" id="SM00474">
    <property type="entry name" value="35EXOc"/>
    <property type="match status" value="1"/>
</dbReference>
<evidence type="ECO:0000256" key="1">
    <source>
        <dbReference type="ARBA" id="ARBA00022722"/>
    </source>
</evidence>
<evidence type="ECO:0000256" key="3">
    <source>
        <dbReference type="ARBA" id="ARBA00022801"/>
    </source>
</evidence>
<keyword evidence="1" id="KW-0540">Nuclease</keyword>
<dbReference type="Proteomes" id="UP000198393">
    <property type="component" value="Unassembled WGS sequence"/>
</dbReference>
<dbReference type="PANTHER" id="PTHR13620">
    <property type="entry name" value="3-5 EXONUCLEASE"/>
    <property type="match status" value="1"/>
</dbReference>
<reference evidence="9 10" key="1">
    <citation type="submission" date="2017-06" db="EMBL/GenBank/DDBJ databases">
        <authorList>
            <person name="Kim H.J."/>
            <person name="Triplett B.A."/>
        </authorList>
    </citation>
    <scope>NUCLEOTIDE SEQUENCE [LARGE SCALE GENOMIC DNA]</scope>
    <source>
        <strain evidence="9 10">DSM 19307</strain>
    </source>
</reference>
<evidence type="ECO:0000256" key="7">
    <source>
        <dbReference type="ARBA" id="ARBA00042761"/>
    </source>
</evidence>
<dbReference type="AlphaFoldDB" id="A0A239HNM6"/>
<proteinExistence type="predicted"/>